<dbReference type="EMBL" id="KE504123">
    <property type="protein sequence ID" value="EPT05722.1"/>
    <property type="molecule type" value="Genomic_DNA"/>
</dbReference>
<dbReference type="AlphaFoldDB" id="S8EKV6"/>
<dbReference type="HOGENOM" id="CLU_2885797_0_0_1"/>
<keyword evidence="2" id="KW-1185">Reference proteome</keyword>
<proteinExistence type="predicted"/>
<protein>
    <submittedName>
        <fullName evidence="1">Uncharacterized protein</fullName>
    </submittedName>
</protein>
<name>S8EKV6_FOMSC</name>
<dbReference type="Proteomes" id="UP000015241">
    <property type="component" value="Unassembled WGS sequence"/>
</dbReference>
<reference evidence="1 2" key="1">
    <citation type="journal article" date="2012" name="Science">
        <title>The Paleozoic origin of enzymatic lignin decomposition reconstructed from 31 fungal genomes.</title>
        <authorList>
            <person name="Floudas D."/>
            <person name="Binder M."/>
            <person name="Riley R."/>
            <person name="Barry K."/>
            <person name="Blanchette R.A."/>
            <person name="Henrissat B."/>
            <person name="Martinez A.T."/>
            <person name="Otillar R."/>
            <person name="Spatafora J.W."/>
            <person name="Yadav J.S."/>
            <person name="Aerts A."/>
            <person name="Benoit I."/>
            <person name="Boyd A."/>
            <person name="Carlson A."/>
            <person name="Copeland A."/>
            <person name="Coutinho P.M."/>
            <person name="de Vries R.P."/>
            <person name="Ferreira P."/>
            <person name="Findley K."/>
            <person name="Foster B."/>
            <person name="Gaskell J."/>
            <person name="Glotzer D."/>
            <person name="Gorecki P."/>
            <person name="Heitman J."/>
            <person name="Hesse C."/>
            <person name="Hori C."/>
            <person name="Igarashi K."/>
            <person name="Jurgens J.A."/>
            <person name="Kallen N."/>
            <person name="Kersten P."/>
            <person name="Kohler A."/>
            <person name="Kuees U."/>
            <person name="Kumar T.K.A."/>
            <person name="Kuo A."/>
            <person name="LaButti K."/>
            <person name="Larrondo L.F."/>
            <person name="Lindquist E."/>
            <person name="Ling A."/>
            <person name="Lombard V."/>
            <person name="Lucas S."/>
            <person name="Lundell T."/>
            <person name="Martin R."/>
            <person name="McLaughlin D.J."/>
            <person name="Morgenstern I."/>
            <person name="Morin E."/>
            <person name="Murat C."/>
            <person name="Nagy L.G."/>
            <person name="Nolan M."/>
            <person name="Ohm R.A."/>
            <person name="Patyshakuliyeva A."/>
            <person name="Rokas A."/>
            <person name="Ruiz-Duenas F.J."/>
            <person name="Sabat G."/>
            <person name="Salamov A."/>
            <person name="Samejima M."/>
            <person name="Schmutz J."/>
            <person name="Slot J.C."/>
            <person name="St John F."/>
            <person name="Stenlid J."/>
            <person name="Sun H."/>
            <person name="Sun S."/>
            <person name="Syed K."/>
            <person name="Tsang A."/>
            <person name="Wiebenga A."/>
            <person name="Young D."/>
            <person name="Pisabarro A."/>
            <person name="Eastwood D.C."/>
            <person name="Martin F."/>
            <person name="Cullen D."/>
            <person name="Grigoriev I.V."/>
            <person name="Hibbett D.S."/>
        </authorList>
    </citation>
    <scope>NUCLEOTIDE SEQUENCE</scope>
    <source>
        <strain evidence="2">FP-58527</strain>
    </source>
</reference>
<gene>
    <name evidence="1" type="ORF">FOMPIDRAFT_1045030</name>
</gene>
<evidence type="ECO:0000313" key="2">
    <source>
        <dbReference type="Proteomes" id="UP000015241"/>
    </source>
</evidence>
<evidence type="ECO:0000313" key="1">
    <source>
        <dbReference type="EMBL" id="EPT05722.1"/>
    </source>
</evidence>
<sequence length="63" mass="6660">MPLLDECSSALDALSDDPPLLERTSGSQYSVDGILAWGYPWILAQGRAGDRGGATPHDAFLQG</sequence>
<organism evidence="1 2">
    <name type="scientific">Fomitopsis schrenkii</name>
    <name type="common">Brown rot fungus</name>
    <dbReference type="NCBI Taxonomy" id="2126942"/>
    <lineage>
        <taxon>Eukaryota</taxon>
        <taxon>Fungi</taxon>
        <taxon>Dikarya</taxon>
        <taxon>Basidiomycota</taxon>
        <taxon>Agaricomycotina</taxon>
        <taxon>Agaricomycetes</taxon>
        <taxon>Polyporales</taxon>
        <taxon>Fomitopsis</taxon>
    </lineage>
</organism>
<dbReference type="InParanoid" id="S8EKV6"/>
<accession>S8EKV6</accession>